<dbReference type="InParanoid" id="A0A165BKA2"/>
<proteinExistence type="predicted"/>
<evidence type="ECO:0000313" key="2">
    <source>
        <dbReference type="Proteomes" id="UP000077266"/>
    </source>
</evidence>
<protein>
    <submittedName>
        <fullName evidence="1">Uncharacterized protein</fullName>
    </submittedName>
</protein>
<name>A0A165BKA2_EXIGL</name>
<dbReference type="AlphaFoldDB" id="A0A165BKA2"/>
<dbReference type="EMBL" id="KV426448">
    <property type="protein sequence ID" value="KZV80804.1"/>
    <property type="molecule type" value="Genomic_DNA"/>
</dbReference>
<evidence type="ECO:0000313" key="1">
    <source>
        <dbReference type="EMBL" id="KZV80804.1"/>
    </source>
</evidence>
<dbReference type="Proteomes" id="UP000077266">
    <property type="component" value="Unassembled WGS sequence"/>
</dbReference>
<organism evidence="1 2">
    <name type="scientific">Exidia glandulosa HHB12029</name>
    <dbReference type="NCBI Taxonomy" id="1314781"/>
    <lineage>
        <taxon>Eukaryota</taxon>
        <taxon>Fungi</taxon>
        <taxon>Dikarya</taxon>
        <taxon>Basidiomycota</taxon>
        <taxon>Agaricomycotina</taxon>
        <taxon>Agaricomycetes</taxon>
        <taxon>Auriculariales</taxon>
        <taxon>Exidiaceae</taxon>
        <taxon>Exidia</taxon>
    </lineage>
</organism>
<reference evidence="1 2" key="1">
    <citation type="journal article" date="2016" name="Mol. Biol. Evol.">
        <title>Comparative Genomics of Early-Diverging Mushroom-Forming Fungi Provides Insights into the Origins of Lignocellulose Decay Capabilities.</title>
        <authorList>
            <person name="Nagy L.G."/>
            <person name="Riley R."/>
            <person name="Tritt A."/>
            <person name="Adam C."/>
            <person name="Daum C."/>
            <person name="Floudas D."/>
            <person name="Sun H."/>
            <person name="Yadav J.S."/>
            <person name="Pangilinan J."/>
            <person name="Larsson K.H."/>
            <person name="Matsuura K."/>
            <person name="Barry K."/>
            <person name="Labutti K."/>
            <person name="Kuo R."/>
            <person name="Ohm R.A."/>
            <person name="Bhattacharya S.S."/>
            <person name="Shirouzu T."/>
            <person name="Yoshinaga Y."/>
            <person name="Martin F.M."/>
            <person name="Grigoriev I.V."/>
            <person name="Hibbett D.S."/>
        </authorList>
    </citation>
    <scope>NUCLEOTIDE SEQUENCE [LARGE SCALE GENOMIC DNA]</scope>
    <source>
        <strain evidence="1 2">HHB12029</strain>
    </source>
</reference>
<keyword evidence="2" id="KW-1185">Reference proteome</keyword>
<sequence>MSEILSNRMFHSLSFPLPSDGESRPFVASLSSSRLSFAHTGPVLSSCSGNSCNSPLCSPPLQLVVL</sequence>
<accession>A0A165BKA2</accession>
<gene>
    <name evidence="1" type="ORF">EXIGLDRAFT_732299</name>
</gene>